<accession>G7PRW2</accession>
<dbReference type="EMBL" id="CM001290">
    <property type="protein sequence ID" value="EHH57228.1"/>
    <property type="molecule type" value="Genomic_DNA"/>
</dbReference>
<evidence type="ECO:0000256" key="1">
    <source>
        <dbReference type="ARBA" id="ARBA00069711"/>
    </source>
</evidence>
<dbReference type="PROSITE" id="PS50206">
    <property type="entry name" value="RHODANESE_3"/>
    <property type="match status" value="1"/>
</dbReference>
<dbReference type="PANTHER" id="PTHR43268:SF6">
    <property type="entry name" value="THIOSULFATE SULFURTRANSFERASE_RHODANESE-LIKE DOMAIN-CONTAINING PROTEIN 2"/>
    <property type="match status" value="1"/>
</dbReference>
<protein>
    <recommendedName>
        <fullName evidence="1">Thiosulfate sulfurtransferase/rhodanese-like domain-containing protein 2</fullName>
    </recommendedName>
</protein>
<dbReference type="eggNOG" id="ENOG502QSQK">
    <property type="taxonomic scope" value="Eukaryota"/>
</dbReference>
<dbReference type="InterPro" id="IPR057944">
    <property type="entry name" value="TSTD2_N"/>
</dbReference>
<dbReference type="PANTHER" id="PTHR43268">
    <property type="entry name" value="THIOSULFATE SULFURTRANSFERASE/RHODANESE-LIKE DOMAIN-CONTAINING PROTEIN 2"/>
    <property type="match status" value="1"/>
</dbReference>
<evidence type="ECO:0000313" key="4">
    <source>
        <dbReference type="EMBL" id="EHH57228.1"/>
    </source>
</evidence>
<dbReference type="Pfam" id="PF23949">
    <property type="entry name" value="TSTD2_N"/>
    <property type="match status" value="1"/>
</dbReference>
<gene>
    <name evidence="4" type="ORF">EGM_06820</name>
</gene>
<name>G7PRW2_MACFA</name>
<dbReference type="InterPro" id="IPR040503">
    <property type="entry name" value="TRHO_N"/>
</dbReference>
<organism>
    <name type="scientific">Macaca fascicularis</name>
    <name type="common">Crab-eating macaque</name>
    <name type="synonym">Cynomolgus monkey</name>
    <dbReference type="NCBI Taxonomy" id="9541"/>
    <lineage>
        <taxon>Eukaryota</taxon>
        <taxon>Metazoa</taxon>
        <taxon>Chordata</taxon>
        <taxon>Craniata</taxon>
        <taxon>Vertebrata</taxon>
        <taxon>Euteleostomi</taxon>
        <taxon>Mammalia</taxon>
        <taxon>Eutheria</taxon>
        <taxon>Euarchontoglires</taxon>
        <taxon>Primates</taxon>
        <taxon>Haplorrhini</taxon>
        <taxon>Catarrhini</taxon>
        <taxon>Cercopithecidae</taxon>
        <taxon>Cercopithecinae</taxon>
        <taxon>Macaca</taxon>
    </lineage>
</organism>
<dbReference type="InterPro" id="IPR036873">
    <property type="entry name" value="Rhodanese-like_dom_sf"/>
</dbReference>
<dbReference type="InterPro" id="IPR022111">
    <property type="entry name" value="Rhodanese_C"/>
</dbReference>
<evidence type="ECO:0000256" key="2">
    <source>
        <dbReference type="SAM" id="MobiDB-lite"/>
    </source>
</evidence>
<dbReference type="Gene3D" id="3.40.250.10">
    <property type="entry name" value="Rhodanese-like domain"/>
    <property type="match status" value="1"/>
</dbReference>
<dbReference type="CDD" id="cd01518">
    <property type="entry name" value="RHOD_YceA"/>
    <property type="match status" value="1"/>
</dbReference>
<dbReference type="InterPro" id="IPR020936">
    <property type="entry name" value="TrhO"/>
</dbReference>
<dbReference type="FunFam" id="3.40.250.10:FF:000022">
    <property type="entry name" value="Thiosulfate sulfurtransferase/rhodanese-like domain-containing protein 2"/>
    <property type="match status" value="1"/>
</dbReference>
<dbReference type="Proteomes" id="UP000009130">
    <property type="component" value="Chromosome 15"/>
</dbReference>
<dbReference type="Gene3D" id="3.30.70.100">
    <property type="match status" value="1"/>
</dbReference>
<reference evidence="4" key="1">
    <citation type="journal article" date="2011" name="Nat. Biotechnol.">
        <title>Genome sequencing and comparison of two nonhuman primate animal models, the cynomolgus and Chinese rhesus macaques.</title>
        <authorList>
            <person name="Yan G."/>
            <person name="Zhang G."/>
            <person name="Fang X."/>
            <person name="Zhang Y."/>
            <person name="Li C."/>
            <person name="Ling F."/>
            <person name="Cooper D.N."/>
            <person name="Li Q."/>
            <person name="Li Y."/>
            <person name="van Gool A.J."/>
            <person name="Du H."/>
            <person name="Chen J."/>
            <person name="Chen R."/>
            <person name="Zhang P."/>
            <person name="Huang Z."/>
            <person name="Thompson J.R."/>
            <person name="Meng Y."/>
            <person name="Bai Y."/>
            <person name="Wang J."/>
            <person name="Zhuo M."/>
            <person name="Wang T."/>
            <person name="Huang Y."/>
            <person name="Wei L."/>
            <person name="Li J."/>
            <person name="Wang Z."/>
            <person name="Hu H."/>
            <person name="Yang P."/>
            <person name="Le L."/>
            <person name="Stenson P.D."/>
            <person name="Li B."/>
            <person name="Liu X."/>
            <person name="Ball E.V."/>
            <person name="An N."/>
            <person name="Huang Q."/>
            <person name="Zhang Y."/>
            <person name="Fan W."/>
            <person name="Zhang X."/>
            <person name="Li Y."/>
            <person name="Wang W."/>
            <person name="Katze M.G."/>
            <person name="Su B."/>
            <person name="Nielsen R."/>
            <person name="Yang H."/>
            <person name="Wang J."/>
            <person name="Wang X."/>
            <person name="Wang J."/>
        </authorList>
    </citation>
    <scope>NUCLEOTIDE SEQUENCE [LARGE SCALE GENOMIC DNA]</scope>
    <source>
        <strain evidence="4">CE-4</strain>
    </source>
</reference>
<dbReference type="SMART" id="SM00450">
    <property type="entry name" value="RHOD"/>
    <property type="match status" value="1"/>
</dbReference>
<dbReference type="Pfam" id="PF17773">
    <property type="entry name" value="UPF0176_N"/>
    <property type="match status" value="1"/>
</dbReference>
<proteinExistence type="predicted"/>
<sequence>MPSLGSQPGAASAAGLQVLTVRVGSALLEPAKCRRFGQRPRTAVVVRLKAGGAGGRSSPRLRSGRSSGASQWFSRRPLRRRPGDFRSLVTSRTSFSTQTRDGEHTAGRRSLTERNICFTVATNQMPSSTSPDQGDDLETCILRFSDLDLKYTSLINPSSSLQAELDGSTKKKYSFAKKKAFALFVKTKEVPTKRSFECKEKLWKCCQQLFTDQISIHRHVATQHADEIYHQTASILKQLAVTLSSSKSLSSADEKNPLKECLPHSHEVSAWLPDISCFNPDELISGQGSEEGEVLLYYCYRDLEDPQWICAWQTALCQHLHLTGKIRIATEGINGTVGGSRLATRLYVEVMLSFPLFKDDLCKDDFKTSKGGAHCFPELRVGVFEEIVPMGISPKKISYKKPGIHLSPSEFHKEVEKFLSQANQEQSDTILLDCRNFYESKIGRFQGCLAPDIRKFSYFPSYVDKNLELFREKRVLMYCTGGIRCERGSAYLKAKGVCKAVFQLKGGIHKYLEEFPDGFYKGKLFVFDERYALSYNSDVVSECSYCGAQWDQYKLCSTLQCRQLVLTCPACQGQGFTACCVTCQDKGSRKASGPTQDNFKEECECTARRPRIPRELSRHVQQPVSPEPGPDAAEDGPVLA</sequence>
<dbReference type="InterPro" id="IPR001763">
    <property type="entry name" value="Rhodanese-like_dom"/>
</dbReference>
<dbReference type="Pfam" id="PF00581">
    <property type="entry name" value="Rhodanese"/>
    <property type="match status" value="1"/>
</dbReference>
<dbReference type="AlphaFoldDB" id="G7PRW2"/>
<feature type="domain" description="Rhodanese" evidence="3">
    <location>
        <begin position="425"/>
        <end position="520"/>
    </location>
</feature>
<feature type="region of interest" description="Disordered" evidence="2">
    <location>
        <begin position="49"/>
        <end position="76"/>
    </location>
</feature>
<feature type="region of interest" description="Disordered" evidence="2">
    <location>
        <begin position="89"/>
        <end position="108"/>
    </location>
</feature>
<feature type="region of interest" description="Disordered" evidence="2">
    <location>
        <begin position="614"/>
        <end position="640"/>
    </location>
</feature>
<dbReference type="Pfam" id="PF12368">
    <property type="entry name" value="Rhodanese_C"/>
    <property type="match status" value="1"/>
</dbReference>
<feature type="compositionally biased region" description="Low complexity" evidence="2">
    <location>
        <begin position="56"/>
        <end position="70"/>
    </location>
</feature>
<evidence type="ECO:0000259" key="3">
    <source>
        <dbReference type="PROSITE" id="PS50206"/>
    </source>
</evidence>
<feature type="compositionally biased region" description="Polar residues" evidence="2">
    <location>
        <begin position="89"/>
        <end position="99"/>
    </location>
</feature>
<dbReference type="SUPFAM" id="SSF52821">
    <property type="entry name" value="Rhodanese/Cell cycle control phosphatase"/>
    <property type="match status" value="1"/>
</dbReference>